<evidence type="ECO:0000313" key="1">
    <source>
        <dbReference type="EMBL" id="SHH08165.1"/>
    </source>
</evidence>
<dbReference type="RefSeq" id="WP_073384744.1">
    <property type="nucleotide sequence ID" value="NZ_FQXK01000003.1"/>
</dbReference>
<sequence>MRKMDQEEFDGQTFVKNPRDCGHPDVVRLIDGATGAHMDYGCTVCGLQHTNSEVFKKHGLEGYV</sequence>
<accession>A0A1M5Q206</accession>
<gene>
    <name evidence="1" type="ORF">SAMN02745229_00174</name>
</gene>
<dbReference type="OrthoDB" id="9965936at2"/>
<keyword evidence="2" id="KW-1185">Reference proteome</keyword>
<dbReference type="Proteomes" id="UP000184278">
    <property type="component" value="Unassembled WGS sequence"/>
</dbReference>
<name>A0A1M5Q206_BUTFI</name>
<dbReference type="EMBL" id="FQXK01000003">
    <property type="protein sequence ID" value="SHH08165.1"/>
    <property type="molecule type" value="Genomic_DNA"/>
</dbReference>
<protein>
    <submittedName>
        <fullName evidence="1">Uncharacterized protein</fullName>
    </submittedName>
</protein>
<dbReference type="AlphaFoldDB" id="A0A1M5Q206"/>
<dbReference type="GeneID" id="89509083"/>
<proteinExistence type="predicted"/>
<organism evidence="1 2">
    <name type="scientific">Butyrivibrio fibrisolvens DSM 3071</name>
    <dbReference type="NCBI Taxonomy" id="1121131"/>
    <lineage>
        <taxon>Bacteria</taxon>
        <taxon>Bacillati</taxon>
        <taxon>Bacillota</taxon>
        <taxon>Clostridia</taxon>
        <taxon>Lachnospirales</taxon>
        <taxon>Lachnospiraceae</taxon>
        <taxon>Butyrivibrio</taxon>
    </lineage>
</organism>
<dbReference type="STRING" id="1121131.SAMN02745229_00174"/>
<evidence type="ECO:0000313" key="2">
    <source>
        <dbReference type="Proteomes" id="UP000184278"/>
    </source>
</evidence>
<reference evidence="2" key="1">
    <citation type="submission" date="2016-11" db="EMBL/GenBank/DDBJ databases">
        <authorList>
            <person name="Varghese N."/>
            <person name="Submissions S."/>
        </authorList>
    </citation>
    <scope>NUCLEOTIDE SEQUENCE [LARGE SCALE GENOMIC DNA]</scope>
    <source>
        <strain evidence="2">DSM 3071</strain>
    </source>
</reference>